<name>A0A8S0R818_OLEEU</name>
<dbReference type="Pfam" id="PF00400">
    <property type="entry name" value="WD40"/>
    <property type="match status" value="4"/>
</dbReference>
<dbReference type="Gramene" id="OE9A104965T3">
    <property type="protein sequence ID" value="OE9A104965C3"/>
    <property type="gene ID" value="OE9A104965"/>
</dbReference>
<dbReference type="PROSITE" id="PS50294">
    <property type="entry name" value="WD_REPEATS_REGION"/>
    <property type="match status" value="2"/>
</dbReference>
<feature type="repeat" description="WD" evidence="3">
    <location>
        <begin position="140"/>
        <end position="175"/>
    </location>
</feature>
<feature type="repeat" description="WD" evidence="3">
    <location>
        <begin position="98"/>
        <end position="129"/>
    </location>
</feature>
<feature type="repeat" description="WD" evidence="3">
    <location>
        <begin position="265"/>
        <end position="305"/>
    </location>
</feature>
<dbReference type="CDD" id="cd00200">
    <property type="entry name" value="WD40"/>
    <property type="match status" value="1"/>
</dbReference>
<organism evidence="5 6">
    <name type="scientific">Olea europaea subsp. europaea</name>
    <dbReference type="NCBI Taxonomy" id="158383"/>
    <lineage>
        <taxon>Eukaryota</taxon>
        <taxon>Viridiplantae</taxon>
        <taxon>Streptophyta</taxon>
        <taxon>Embryophyta</taxon>
        <taxon>Tracheophyta</taxon>
        <taxon>Spermatophyta</taxon>
        <taxon>Magnoliopsida</taxon>
        <taxon>eudicotyledons</taxon>
        <taxon>Gunneridae</taxon>
        <taxon>Pentapetalae</taxon>
        <taxon>asterids</taxon>
        <taxon>lamiids</taxon>
        <taxon>Lamiales</taxon>
        <taxon>Oleaceae</taxon>
        <taxon>Oleeae</taxon>
        <taxon>Olea</taxon>
    </lineage>
</organism>
<protein>
    <submittedName>
        <fullName evidence="5">Transcriptional corepressor LEUNIG isoform X3</fullName>
    </submittedName>
</protein>
<evidence type="ECO:0000256" key="4">
    <source>
        <dbReference type="SAM" id="MobiDB-lite"/>
    </source>
</evidence>
<feature type="region of interest" description="Disordered" evidence="4">
    <location>
        <begin position="1"/>
        <end position="52"/>
    </location>
</feature>
<dbReference type="PANTHER" id="PTHR44376">
    <property type="entry name" value="TRANSCRIPTIONAL REGULATOR OF FILAMENTOUS GROWTH FLO8"/>
    <property type="match status" value="1"/>
</dbReference>
<feature type="compositionally biased region" description="Low complexity" evidence="4">
    <location>
        <begin position="26"/>
        <end position="37"/>
    </location>
</feature>
<comment type="caution">
    <text evidence="5">The sequence shown here is derived from an EMBL/GenBank/DDBJ whole genome shotgun (WGS) entry which is preliminary data.</text>
</comment>
<dbReference type="SMART" id="SM00320">
    <property type="entry name" value="WD40"/>
    <property type="match status" value="6"/>
</dbReference>
<evidence type="ECO:0000256" key="1">
    <source>
        <dbReference type="ARBA" id="ARBA00022574"/>
    </source>
</evidence>
<gene>
    <name evidence="5" type="ORF">OLEA9_A104965</name>
</gene>
<dbReference type="Gene3D" id="2.130.10.10">
    <property type="entry name" value="YVTN repeat-like/Quinoprotein amine dehydrogenase"/>
    <property type="match status" value="2"/>
</dbReference>
<dbReference type="OrthoDB" id="47802at2759"/>
<dbReference type="Proteomes" id="UP000594638">
    <property type="component" value="Unassembled WGS sequence"/>
</dbReference>
<dbReference type="InterPro" id="IPR019775">
    <property type="entry name" value="WD40_repeat_CS"/>
</dbReference>
<dbReference type="PROSITE" id="PS50082">
    <property type="entry name" value="WD_REPEATS_2"/>
    <property type="match status" value="4"/>
</dbReference>
<dbReference type="SUPFAM" id="SSF50978">
    <property type="entry name" value="WD40 repeat-like"/>
    <property type="match status" value="1"/>
</dbReference>
<proteinExistence type="predicted"/>
<dbReference type="InterPro" id="IPR001680">
    <property type="entry name" value="WD40_rpt"/>
</dbReference>
<evidence type="ECO:0000256" key="3">
    <source>
        <dbReference type="PROSITE-ProRule" id="PRU00221"/>
    </source>
</evidence>
<dbReference type="EMBL" id="CACTIH010002213">
    <property type="protein sequence ID" value="CAA2974947.1"/>
    <property type="molecule type" value="Genomic_DNA"/>
</dbReference>
<reference evidence="5 6" key="1">
    <citation type="submission" date="2019-12" db="EMBL/GenBank/DDBJ databases">
        <authorList>
            <person name="Alioto T."/>
            <person name="Alioto T."/>
            <person name="Gomez Garrido J."/>
        </authorList>
    </citation>
    <scope>NUCLEOTIDE SEQUENCE [LARGE SCALE GENOMIC DNA]</scope>
</reference>
<dbReference type="GO" id="GO:0003714">
    <property type="term" value="F:transcription corepressor activity"/>
    <property type="evidence" value="ECO:0007669"/>
    <property type="project" value="InterPro"/>
</dbReference>
<dbReference type="InterPro" id="IPR036322">
    <property type="entry name" value="WD40_repeat_dom_sf"/>
</dbReference>
<dbReference type="PROSITE" id="PS00678">
    <property type="entry name" value="WD_REPEATS_1"/>
    <property type="match status" value="1"/>
</dbReference>
<dbReference type="AlphaFoldDB" id="A0A8S0R818"/>
<evidence type="ECO:0000313" key="5">
    <source>
        <dbReference type="EMBL" id="CAA2974947.1"/>
    </source>
</evidence>
<dbReference type="InterPro" id="IPR044716">
    <property type="entry name" value="LEUNIG-like"/>
</dbReference>
<evidence type="ECO:0000256" key="2">
    <source>
        <dbReference type="ARBA" id="ARBA00022737"/>
    </source>
</evidence>
<sequence>MLFMASKNQTGRKGRQPVSFSGPFNSTGTTPSTHTPGDVMSMSALPRSGSSSKPVMTFGVDITSTLTSPSNQLWNDKDLVQVDMDVCQGFKFTEVNYVRASTSKVVCCHFSSDGKLLASGGHDKKAVLWYADTLKPKASLEEHSFVIADVRFSPSMARLATSSFDKTVKLWDADNPGYSLRTFTGHSAGVTSLDFHPNKEDLICSCAVDGEIRYWSIINGNCARVFKGGTTQVRFQPHLGRYLAAAAENVVSILDAETQTCQHLLKGHTGTIYYICWDPSGELLASVSKDSVRVWTLRSGSEGECLHELSCNGNVFYSCVFHPTYSTLLVIGCYQTSHLCCCI</sequence>
<feature type="repeat" description="WD" evidence="3">
    <location>
        <begin position="183"/>
        <end position="225"/>
    </location>
</feature>
<dbReference type="PANTHER" id="PTHR44376:SF5">
    <property type="entry name" value="TRANSCRIPTIONAL COREPRESSOR LEUNIG ISOFORM X1"/>
    <property type="match status" value="1"/>
</dbReference>
<accession>A0A8S0R818</accession>
<keyword evidence="2" id="KW-0677">Repeat</keyword>
<keyword evidence="1 3" id="KW-0853">WD repeat</keyword>
<keyword evidence="6" id="KW-1185">Reference proteome</keyword>
<evidence type="ECO:0000313" key="6">
    <source>
        <dbReference type="Proteomes" id="UP000594638"/>
    </source>
</evidence>
<dbReference type="InterPro" id="IPR015943">
    <property type="entry name" value="WD40/YVTN_repeat-like_dom_sf"/>
</dbReference>